<dbReference type="Pfam" id="PF13962">
    <property type="entry name" value="PGG"/>
    <property type="match status" value="1"/>
</dbReference>
<accession>A0A9Q0KXX7</accession>
<dbReference type="PROSITE" id="PS50088">
    <property type="entry name" value="ANK_REPEAT"/>
    <property type="match status" value="1"/>
</dbReference>
<keyword evidence="2" id="KW-0472">Membrane</keyword>
<dbReference type="Pfam" id="PF14244">
    <property type="entry name" value="Retrotran_gag_3"/>
    <property type="match status" value="1"/>
</dbReference>
<dbReference type="AlphaFoldDB" id="A0A9Q0KXX7"/>
<dbReference type="GO" id="GO:0016020">
    <property type="term" value="C:membrane"/>
    <property type="evidence" value="ECO:0007669"/>
    <property type="project" value="TreeGrafter"/>
</dbReference>
<sequence length="804" mass="92492">MHQSTSWESRDDTLQSFSSHLWGMEGQMETKVSSGIETAISMASEEKLQDTNPISLDDVPLLRRENYTTWKDMMEKFLKNQGLWGYVDGTIHEPENFSKDKVFELWKIFKIKCEVTVMRYIAWLDIRYIWNQLDTMYEFSHPTNIGVKMKSTRYTWCLPFYEAIVDGDWKTIVEFLSKNKGALTAVITSRGEVPLHLALNKRQVNLALELIKIMSAEDLSKQFLNSRTALHIAASDGNMEIVKAIVEKDNKLVTIQNFVMCTPIMDAASAREKKVVNYLYPIAKSQETNRKEGERERPIVNLLTCLIWCDFYELALDLLREYPSFVLFEDANGVTPIFALSKRPSAFRSSFASNRNGSGKLGYYWQKFMYSLLDIHVDAKIACWHIREDTENTIHTSGDSTRGNITCGLCTSTNCIIFQFWKGLWLCFRKLCQNALKLVPGCKNIYEEKLKHYQAHELLKEMWRILPDFDHVPAQHEEYEFVQTSQQHGVDGHEKNKVHGVEYKVVRVTQVAIKNGIVEFVEEIINYWPQLLSMQLVFHWAITNRQEKIFRLIHHLGPLKFTTARIFDEDKNSLSHLAAIKASTQILNQVPGVVLQLQRELLWYKEVESIMPVWHASFENKNGETPRLLFTEQHKDLVKEGATWMKDTSTQCMVVATLITTIMFAAMFTVPGVGNEETDHGYIHGKFPIIFVISNILALCSSVASILMFLAIITSRYAEEDFFSSLPQMLMKGLFFLFISIVGMMIAFVAALFVMLPSQVLWVSCPIIFMASIPIVLYALVELPLFFQLMFTTSSSSVFGRRKK</sequence>
<feature type="repeat" description="ANK" evidence="1">
    <location>
        <begin position="225"/>
        <end position="257"/>
    </location>
</feature>
<dbReference type="PANTHER" id="PTHR24177">
    <property type="entry name" value="CASKIN"/>
    <property type="match status" value="1"/>
</dbReference>
<dbReference type="Gene3D" id="1.25.40.20">
    <property type="entry name" value="Ankyrin repeat-containing domain"/>
    <property type="match status" value="1"/>
</dbReference>
<evidence type="ECO:0000259" key="3">
    <source>
        <dbReference type="Pfam" id="PF13962"/>
    </source>
</evidence>
<dbReference type="EMBL" id="JAMYWD010000002">
    <property type="protein sequence ID" value="KAJ4978701.1"/>
    <property type="molecule type" value="Genomic_DNA"/>
</dbReference>
<keyword evidence="2" id="KW-0812">Transmembrane</keyword>
<dbReference type="InterPro" id="IPR002110">
    <property type="entry name" value="Ankyrin_rpt"/>
</dbReference>
<dbReference type="Proteomes" id="UP001141806">
    <property type="component" value="Unassembled WGS sequence"/>
</dbReference>
<dbReference type="InterPro" id="IPR029472">
    <property type="entry name" value="Copia-like_N"/>
</dbReference>
<feature type="domain" description="PGG" evidence="3">
    <location>
        <begin position="643"/>
        <end position="754"/>
    </location>
</feature>
<keyword evidence="2" id="KW-1133">Transmembrane helix</keyword>
<evidence type="ECO:0000259" key="4">
    <source>
        <dbReference type="Pfam" id="PF14244"/>
    </source>
</evidence>
<keyword evidence="6" id="KW-1185">Reference proteome</keyword>
<evidence type="ECO:0000256" key="2">
    <source>
        <dbReference type="SAM" id="Phobius"/>
    </source>
</evidence>
<feature type="domain" description="Retrotransposon Copia-like N-terminal" evidence="4">
    <location>
        <begin position="61"/>
        <end position="95"/>
    </location>
</feature>
<feature type="transmembrane region" description="Helical" evidence="2">
    <location>
        <begin position="690"/>
        <end position="713"/>
    </location>
</feature>
<evidence type="ECO:0000256" key="1">
    <source>
        <dbReference type="PROSITE-ProRule" id="PRU00023"/>
    </source>
</evidence>
<name>A0A9Q0KXX7_9MAGN</name>
<keyword evidence="1" id="KW-0040">ANK repeat</keyword>
<evidence type="ECO:0000313" key="6">
    <source>
        <dbReference type="Proteomes" id="UP001141806"/>
    </source>
</evidence>
<dbReference type="Pfam" id="PF12796">
    <property type="entry name" value="Ank_2"/>
    <property type="match status" value="1"/>
</dbReference>
<comment type="caution">
    <text evidence="5">The sequence shown here is derived from an EMBL/GenBank/DDBJ whole genome shotgun (WGS) entry which is preliminary data.</text>
</comment>
<dbReference type="InterPro" id="IPR036770">
    <property type="entry name" value="Ankyrin_rpt-contain_sf"/>
</dbReference>
<reference evidence="5" key="1">
    <citation type="journal article" date="2023" name="Plant J.">
        <title>The genome of the king protea, Protea cynaroides.</title>
        <authorList>
            <person name="Chang J."/>
            <person name="Duong T.A."/>
            <person name="Schoeman C."/>
            <person name="Ma X."/>
            <person name="Roodt D."/>
            <person name="Barker N."/>
            <person name="Li Z."/>
            <person name="Van de Peer Y."/>
            <person name="Mizrachi E."/>
        </authorList>
    </citation>
    <scope>NUCLEOTIDE SEQUENCE</scope>
    <source>
        <tissue evidence="5">Young leaves</tissue>
    </source>
</reference>
<dbReference type="PANTHER" id="PTHR24177:SF365">
    <property type="entry name" value="ANKYRIN REPEAT-CONTAINING PROTEIN NPR4-LIKE ISOFORM X1"/>
    <property type="match status" value="1"/>
</dbReference>
<proteinExistence type="predicted"/>
<feature type="transmembrane region" description="Helical" evidence="2">
    <location>
        <begin position="760"/>
        <end position="781"/>
    </location>
</feature>
<evidence type="ECO:0000313" key="5">
    <source>
        <dbReference type="EMBL" id="KAJ4978701.1"/>
    </source>
</evidence>
<feature type="transmembrane region" description="Helical" evidence="2">
    <location>
        <begin position="652"/>
        <end position="670"/>
    </location>
</feature>
<gene>
    <name evidence="5" type="ORF">NE237_009481</name>
</gene>
<dbReference type="SUPFAM" id="SSF48403">
    <property type="entry name" value="Ankyrin repeat"/>
    <property type="match status" value="1"/>
</dbReference>
<protein>
    <recommendedName>
        <fullName evidence="7">PGG domain-containing protein</fullName>
    </recommendedName>
</protein>
<organism evidence="5 6">
    <name type="scientific">Protea cynaroides</name>
    <dbReference type="NCBI Taxonomy" id="273540"/>
    <lineage>
        <taxon>Eukaryota</taxon>
        <taxon>Viridiplantae</taxon>
        <taxon>Streptophyta</taxon>
        <taxon>Embryophyta</taxon>
        <taxon>Tracheophyta</taxon>
        <taxon>Spermatophyta</taxon>
        <taxon>Magnoliopsida</taxon>
        <taxon>Proteales</taxon>
        <taxon>Proteaceae</taxon>
        <taxon>Protea</taxon>
    </lineage>
</organism>
<evidence type="ECO:0008006" key="7">
    <source>
        <dbReference type="Google" id="ProtNLM"/>
    </source>
</evidence>
<dbReference type="SMART" id="SM00248">
    <property type="entry name" value="ANK"/>
    <property type="match status" value="5"/>
</dbReference>
<feature type="transmembrane region" description="Helical" evidence="2">
    <location>
        <begin position="734"/>
        <end position="754"/>
    </location>
</feature>
<dbReference type="PROSITE" id="PS50297">
    <property type="entry name" value="ANK_REP_REGION"/>
    <property type="match status" value="1"/>
</dbReference>
<dbReference type="OrthoDB" id="1925304at2759"/>
<dbReference type="InterPro" id="IPR026961">
    <property type="entry name" value="PGG_dom"/>
</dbReference>